<evidence type="ECO:0000313" key="7">
    <source>
        <dbReference type="Proteomes" id="UP000476820"/>
    </source>
</evidence>
<feature type="transmembrane region" description="Helical" evidence="1">
    <location>
        <begin position="7"/>
        <end position="31"/>
    </location>
</feature>
<comment type="caution">
    <text evidence="3">The sequence shown here is derived from an EMBL/GenBank/DDBJ whole genome shotgun (WGS) entry which is preliminary data.</text>
</comment>
<evidence type="ECO:0000313" key="6">
    <source>
        <dbReference type="Proteomes" id="UP000473681"/>
    </source>
</evidence>
<dbReference type="RefSeq" id="WP_017825717.1">
    <property type="nucleotide sequence ID" value="NZ_CP010520.1"/>
</dbReference>
<name>A0A0C2SL32_CLOBO</name>
<keyword evidence="1" id="KW-0812">Transmembrane</keyword>
<gene>
    <name evidence="2" type="ORF">EXM65_14095</name>
    <name evidence="3" type="ORF">FC774_04650</name>
    <name evidence="4" type="ORF">FDB51_13560</name>
</gene>
<organism evidence="3 7">
    <name type="scientific">Clostridium botulinum</name>
    <dbReference type="NCBI Taxonomy" id="1491"/>
    <lineage>
        <taxon>Bacteria</taxon>
        <taxon>Bacillati</taxon>
        <taxon>Bacillota</taxon>
        <taxon>Clostridia</taxon>
        <taxon>Eubacteriales</taxon>
        <taxon>Clostridiaceae</taxon>
        <taxon>Clostridium</taxon>
    </lineage>
</organism>
<feature type="transmembrane region" description="Helical" evidence="1">
    <location>
        <begin position="37"/>
        <end position="56"/>
    </location>
</feature>
<reference evidence="6 7" key="2">
    <citation type="submission" date="2019-04" db="EMBL/GenBank/DDBJ databases">
        <title>Genome sequencing of Clostridium botulinum Groups I-IV and Clostridium butyricum.</title>
        <authorList>
            <person name="Brunt J."/>
            <person name="Van Vliet A.H.M."/>
            <person name="Stringer S.C."/>
            <person name="Carter A.T."/>
            <person name="Peck M.W."/>
        </authorList>
    </citation>
    <scope>NUCLEOTIDE SEQUENCE [LARGE SCALE GENOMIC DNA]</scope>
    <source>
        <strain evidence="3 7">1605</strain>
        <strain evidence="4 6">CB-K-33E</strain>
    </source>
</reference>
<dbReference type="Proteomes" id="UP000472355">
    <property type="component" value="Unassembled WGS sequence"/>
</dbReference>
<proteinExistence type="predicted"/>
<dbReference type="AlphaFoldDB" id="A0A0C2SL32"/>
<dbReference type="Proteomes" id="UP000473681">
    <property type="component" value="Unassembled WGS sequence"/>
</dbReference>
<keyword evidence="1" id="KW-0472">Membrane</keyword>
<dbReference type="OrthoDB" id="1920284at2"/>
<protein>
    <submittedName>
        <fullName evidence="3">Uncharacterized protein</fullName>
    </submittedName>
</protein>
<evidence type="ECO:0000313" key="2">
    <source>
        <dbReference type="EMBL" id="NFA43661.1"/>
    </source>
</evidence>
<dbReference type="EMBL" id="SWVK01000019">
    <property type="protein sequence ID" value="NFN36136.1"/>
    <property type="molecule type" value="Genomic_DNA"/>
</dbReference>
<sequence length="90" mass="10528">MKTLVNWLTLICGFITSILIVCTFLTCYQFYYVNQIFNSYLPVQLGIFTTMIALTIRFIVNETGRKRIIYSMFSFTISISLIFFIVNLVK</sequence>
<dbReference type="EMBL" id="SWOV01000008">
    <property type="protein sequence ID" value="NFF87168.1"/>
    <property type="molecule type" value="Genomic_DNA"/>
</dbReference>
<evidence type="ECO:0000256" key="1">
    <source>
        <dbReference type="SAM" id="Phobius"/>
    </source>
</evidence>
<accession>A0A0C2SL32</accession>
<evidence type="ECO:0000313" key="5">
    <source>
        <dbReference type="Proteomes" id="UP000472355"/>
    </source>
</evidence>
<dbReference type="Proteomes" id="UP000476820">
    <property type="component" value="Unassembled WGS sequence"/>
</dbReference>
<evidence type="ECO:0000313" key="3">
    <source>
        <dbReference type="EMBL" id="NFF87168.1"/>
    </source>
</evidence>
<evidence type="ECO:0000313" key="4">
    <source>
        <dbReference type="EMBL" id="NFN36136.1"/>
    </source>
</evidence>
<reference evidence="2 5" key="1">
    <citation type="submission" date="2019-02" db="EMBL/GenBank/DDBJ databases">
        <title>Genome sequencing of Clostridium botulinum clinical isolates.</title>
        <authorList>
            <person name="Brunt J."/>
            <person name="Van Vliet A.H.M."/>
            <person name="Stringer S.C."/>
            <person name="Grant K.A."/>
            <person name="Carter A.C."/>
            <person name="Peck M.W."/>
        </authorList>
    </citation>
    <scope>NUCLEOTIDE SEQUENCE [LARGE SCALE GENOMIC DNA]</scope>
    <source>
        <strain evidence="2 5">H113700579</strain>
    </source>
</reference>
<feature type="transmembrane region" description="Helical" evidence="1">
    <location>
        <begin position="68"/>
        <end position="89"/>
    </location>
</feature>
<keyword evidence="1" id="KW-1133">Transmembrane helix</keyword>
<dbReference type="EMBL" id="SGKU01000045">
    <property type="protein sequence ID" value="NFA43661.1"/>
    <property type="molecule type" value="Genomic_DNA"/>
</dbReference>